<reference evidence="5 6" key="1">
    <citation type="journal article" date="2013" name="ISME J.">
        <title>A metabolic model for members of the genus Tetrasphaera involved in enhanced biological phosphorus removal.</title>
        <authorList>
            <person name="Kristiansen R."/>
            <person name="Nguyen H.T.T."/>
            <person name="Saunders A.M."/>
            <person name="Nielsen J.L."/>
            <person name="Wimmer R."/>
            <person name="Le V.Q."/>
            <person name="McIlroy S.J."/>
            <person name="Petrovski S."/>
            <person name="Seviour R.J."/>
            <person name="Calteau A."/>
            <person name="Nielsen K.L."/>
            <person name="Nielsen P.H."/>
        </authorList>
    </citation>
    <scope>NUCLEOTIDE SEQUENCE [LARGE SCALE GENOMIC DNA]</scope>
    <source>
        <strain evidence="5 6">T1-X7</strain>
    </source>
</reference>
<dbReference type="EMBL" id="CAJB01000223">
    <property type="protein sequence ID" value="CCH78542.1"/>
    <property type="molecule type" value="Genomic_DNA"/>
</dbReference>
<keyword evidence="2" id="KW-0378">Hydrolase</keyword>
<dbReference type="InterPro" id="IPR010618">
    <property type="entry name" value="RPF"/>
</dbReference>
<sequence length="248" mass="25531">MIFAPEFPTTATRRRPARRGLAGGGLMLAAALGGGLGLAATAGAAETVWDRVAACESGGNWSINTGNGYYGGLQFSYGTWKAFGGQAYAVTADHATKSQQILVAQRVLRVQGPGAWPVCSVRAGLTRTNGAAPVSGTTTGSSSSGSTSTASGGSVSRSYTRPLVVDGVRGPLTNGAIERWVGGSVNGSLDVYDRKRLQGKVGTYQDGEIGPITTRALQRTVGATADGEWGPLTTAALQRYLNRVVYGQ</sequence>
<dbReference type="STRING" id="1194083.BN12_30068"/>
<comment type="similarity">
    <text evidence="1">Belongs to the transglycosylase family. Rpf subfamily.</text>
</comment>
<dbReference type="InterPro" id="IPR036366">
    <property type="entry name" value="PGBDSf"/>
</dbReference>
<feature type="domain" description="Resuscitation-promoting factor core lysozyme-like" evidence="4">
    <location>
        <begin position="44"/>
        <end position="119"/>
    </location>
</feature>
<dbReference type="SUPFAM" id="SSF53955">
    <property type="entry name" value="Lysozyme-like"/>
    <property type="match status" value="1"/>
</dbReference>
<dbReference type="Proteomes" id="UP000035721">
    <property type="component" value="Unassembled WGS sequence"/>
</dbReference>
<gene>
    <name evidence="5" type="ORF">BN12_30068</name>
</gene>
<protein>
    <submittedName>
        <fullName evidence="5">Putative peptidase</fullName>
    </submittedName>
</protein>
<comment type="caution">
    <text evidence="5">The sequence shown here is derived from an EMBL/GenBank/DDBJ whole genome shotgun (WGS) entry which is preliminary data.</text>
</comment>
<proteinExistence type="inferred from homology"/>
<evidence type="ECO:0000259" key="4">
    <source>
        <dbReference type="Pfam" id="PF06737"/>
    </source>
</evidence>
<evidence type="ECO:0000313" key="5">
    <source>
        <dbReference type="EMBL" id="CCH78542.1"/>
    </source>
</evidence>
<dbReference type="AlphaFoldDB" id="A0A077M093"/>
<keyword evidence="6" id="KW-1185">Reference proteome</keyword>
<accession>A0A077M093</accession>
<feature type="compositionally biased region" description="Low complexity" evidence="3">
    <location>
        <begin position="135"/>
        <end position="156"/>
    </location>
</feature>
<name>A0A077M093_9MICO</name>
<dbReference type="CDD" id="cd13925">
    <property type="entry name" value="RPF"/>
    <property type="match status" value="1"/>
</dbReference>
<dbReference type="GO" id="GO:0016787">
    <property type="term" value="F:hydrolase activity"/>
    <property type="evidence" value="ECO:0007669"/>
    <property type="project" value="UniProtKB-KW"/>
</dbReference>
<dbReference type="OrthoDB" id="1404170at2"/>
<evidence type="ECO:0000256" key="3">
    <source>
        <dbReference type="SAM" id="MobiDB-lite"/>
    </source>
</evidence>
<dbReference type="InterPro" id="IPR023346">
    <property type="entry name" value="Lysozyme-like_dom_sf"/>
</dbReference>
<feature type="region of interest" description="Disordered" evidence="3">
    <location>
        <begin position="129"/>
        <end position="156"/>
    </location>
</feature>
<dbReference type="Pfam" id="PF06737">
    <property type="entry name" value="Transglycosylas"/>
    <property type="match status" value="1"/>
</dbReference>
<evidence type="ECO:0000256" key="2">
    <source>
        <dbReference type="ARBA" id="ARBA00022801"/>
    </source>
</evidence>
<evidence type="ECO:0000256" key="1">
    <source>
        <dbReference type="ARBA" id="ARBA00010830"/>
    </source>
</evidence>
<dbReference type="Gene3D" id="1.10.530.10">
    <property type="match status" value="1"/>
</dbReference>
<dbReference type="Gene3D" id="1.10.101.10">
    <property type="entry name" value="PGBD-like superfamily/PGBD"/>
    <property type="match status" value="1"/>
</dbReference>
<dbReference type="RefSeq" id="WP_048549660.1">
    <property type="nucleotide sequence ID" value="NZ_HF570958.1"/>
</dbReference>
<evidence type="ECO:0000313" key="6">
    <source>
        <dbReference type="Proteomes" id="UP000035721"/>
    </source>
</evidence>
<organism evidence="5 6">
    <name type="scientific">Nostocoides japonicum T1-X7</name>
    <dbReference type="NCBI Taxonomy" id="1194083"/>
    <lineage>
        <taxon>Bacteria</taxon>
        <taxon>Bacillati</taxon>
        <taxon>Actinomycetota</taxon>
        <taxon>Actinomycetes</taxon>
        <taxon>Micrococcales</taxon>
        <taxon>Intrasporangiaceae</taxon>
        <taxon>Nostocoides</taxon>
    </lineage>
</organism>